<dbReference type="Proteomes" id="UP000182719">
    <property type="component" value="Unassembled WGS sequence"/>
</dbReference>
<name>A0A1H7G4K2_STIAU</name>
<sequence length="144" mass="16467">MNSANFSLKNEPSERTIYLRMGGFFEEREMMDFIRVYREATACYGGQPHLVLADMRPMRIASLAATHRFGELIHEVRQRGVVCCAHLSSSTVQRLQIARLTREHSGPGDVTIHVTTWEEARAVLAAERRRWMTDAAKTPVPRRP</sequence>
<dbReference type="OrthoDB" id="5525697at2"/>
<gene>
    <name evidence="1" type="ORF">SAMN05444354_101241</name>
</gene>
<accession>A0A1H7G4K2</accession>
<keyword evidence="2" id="KW-1185">Reference proteome</keyword>
<dbReference type="EMBL" id="FOAP01000001">
    <property type="protein sequence ID" value="SEK30655.1"/>
    <property type="molecule type" value="Genomic_DNA"/>
</dbReference>
<reference evidence="2" key="1">
    <citation type="submission" date="2016-10" db="EMBL/GenBank/DDBJ databases">
        <authorList>
            <person name="Varghese N."/>
            <person name="Submissions S."/>
        </authorList>
    </citation>
    <scope>NUCLEOTIDE SEQUENCE [LARGE SCALE GENOMIC DNA]</scope>
    <source>
        <strain evidence="2">DSM 17044</strain>
    </source>
</reference>
<dbReference type="RefSeq" id="WP_083422968.1">
    <property type="nucleotide sequence ID" value="NZ_FOAP01000001.1"/>
</dbReference>
<dbReference type="AlphaFoldDB" id="A0A1H7G4K2"/>
<protein>
    <recommendedName>
        <fullName evidence="3">STAS domain-containing protein</fullName>
    </recommendedName>
</protein>
<organism evidence="1 2">
    <name type="scientific">Stigmatella aurantiaca</name>
    <dbReference type="NCBI Taxonomy" id="41"/>
    <lineage>
        <taxon>Bacteria</taxon>
        <taxon>Pseudomonadati</taxon>
        <taxon>Myxococcota</taxon>
        <taxon>Myxococcia</taxon>
        <taxon>Myxococcales</taxon>
        <taxon>Cystobacterineae</taxon>
        <taxon>Archangiaceae</taxon>
        <taxon>Stigmatella</taxon>
    </lineage>
</organism>
<evidence type="ECO:0000313" key="2">
    <source>
        <dbReference type="Proteomes" id="UP000182719"/>
    </source>
</evidence>
<evidence type="ECO:0000313" key="1">
    <source>
        <dbReference type="EMBL" id="SEK30655.1"/>
    </source>
</evidence>
<proteinExistence type="predicted"/>
<evidence type="ECO:0008006" key="3">
    <source>
        <dbReference type="Google" id="ProtNLM"/>
    </source>
</evidence>